<name>A0A1F2WMB7_9ACTN</name>
<dbReference type="STRING" id="1797197.A2Y75_12120"/>
<dbReference type="Proteomes" id="UP000177876">
    <property type="component" value="Unassembled WGS sequence"/>
</dbReference>
<proteinExistence type="predicted"/>
<reference evidence="1 2" key="1">
    <citation type="journal article" date="2016" name="Nat. Commun.">
        <title>Thousands of microbial genomes shed light on interconnected biogeochemical processes in an aquifer system.</title>
        <authorList>
            <person name="Anantharaman K."/>
            <person name="Brown C.T."/>
            <person name="Hug L.A."/>
            <person name="Sharon I."/>
            <person name="Castelle C.J."/>
            <person name="Probst A.J."/>
            <person name="Thomas B.C."/>
            <person name="Singh A."/>
            <person name="Wilkins M.J."/>
            <person name="Karaoz U."/>
            <person name="Brodie E.L."/>
            <person name="Williams K.H."/>
            <person name="Hubbard S.S."/>
            <person name="Banfield J.F."/>
        </authorList>
    </citation>
    <scope>NUCLEOTIDE SEQUENCE [LARGE SCALE GENOMIC DNA]</scope>
</reference>
<dbReference type="AlphaFoldDB" id="A0A1F2WMB7"/>
<evidence type="ECO:0000313" key="1">
    <source>
        <dbReference type="EMBL" id="OFW57969.1"/>
    </source>
</evidence>
<protein>
    <submittedName>
        <fullName evidence="1">Uncharacterized protein</fullName>
    </submittedName>
</protein>
<evidence type="ECO:0000313" key="2">
    <source>
        <dbReference type="Proteomes" id="UP000177876"/>
    </source>
</evidence>
<sequence>MSEFDCCDECGVPKVITDEYAWLTNGDIVQKRDQRNRIVLTECETLDPLFQGMEKIIGIPIEHIVIDCIRRTFRAYCKLFLPENMDELRQNPKFVRVVGDSFIALATPQGVGKFEFVDMRYEGDEDDFYTVSIKEPYSLYMCVGCHGGAMEALFGRDQGLEYWEAEPGVYHIKAFPQERPEELKGRMKMSLYSPMPGDIELEECSSCGGPKMMAQNKWDLDRGVIMNKTANRRLVVMGPNQFDPIFKELEQELGDAIPGAAVEAQRRFTRTGFFTMDEYGSTEAFRAGLAMRGLGNITELGIKRSGLKMTLNNAVLPFLIVGMMQGIFDVALDLESNVEWELSEEGNLEIEVTPR</sequence>
<gene>
    <name evidence="1" type="ORF">A2Y75_12120</name>
</gene>
<comment type="caution">
    <text evidence="1">The sequence shown here is derived from an EMBL/GenBank/DDBJ whole genome shotgun (WGS) entry which is preliminary data.</text>
</comment>
<dbReference type="EMBL" id="MELK01000028">
    <property type="protein sequence ID" value="OFW57969.1"/>
    <property type="molecule type" value="Genomic_DNA"/>
</dbReference>
<organism evidence="1 2">
    <name type="scientific">Candidatus Solincola sediminis</name>
    <dbReference type="NCBI Taxonomy" id="1797199"/>
    <lineage>
        <taxon>Bacteria</taxon>
        <taxon>Bacillati</taxon>
        <taxon>Actinomycetota</taxon>
        <taxon>Candidatus Geothermincolia</taxon>
        <taxon>Candidatus Geothermincolales</taxon>
        <taxon>Candidatus Geothermincolaceae</taxon>
        <taxon>Candidatus Solincola</taxon>
    </lineage>
</organism>
<accession>A0A1F2WMB7</accession>